<comment type="cofactor">
    <cofactor evidence="1">
        <name>pyridoxal 5'-phosphate</name>
        <dbReference type="ChEBI" id="CHEBI:597326"/>
    </cofactor>
</comment>
<dbReference type="InterPro" id="IPR050881">
    <property type="entry name" value="LL-DAP_aminotransferase"/>
</dbReference>
<dbReference type="InterPro" id="IPR015424">
    <property type="entry name" value="PyrdxlP-dep_Trfase"/>
</dbReference>
<dbReference type="InterPro" id="IPR000310">
    <property type="entry name" value="Orn/Lys/Arg_deCO2ase_major_dom"/>
</dbReference>
<dbReference type="Gene3D" id="3.90.100.10">
    <property type="entry name" value="Orn/Lys/Arg decarboxylase, C-terminal domain"/>
    <property type="match status" value="1"/>
</dbReference>
<feature type="domain" description="Orn/Lys/Arg decarboxylases family 1 pyridoxal-P attachment site" evidence="4">
    <location>
        <begin position="295"/>
        <end position="519"/>
    </location>
</feature>
<keyword evidence="3" id="KW-0808">Transferase</keyword>
<dbReference type="PANTHER" id="PTHR42832">
    <property type="entry name" value="AMINO ACID AMINOTRANSFERASE"/>
    <property type="match status" value="1"/>
</dbReference>
<accession>A0A2S9QBZ7</accession>
<name>A0A2S9QBZ7_9HYPH</name>
<evidence type="ECO:0000259" key="4">
    <source>
        <dbReference type="Pfam" id="PF01276"/>
    </source>
</evidence>
<dbReference type="GO" id="GO:0008483">
    <property type="term" value="F:transaminase activity"/>
    <property type="evidence" value="ECO:0007669"/>
    <property type="project" value="UniProtKB-KW"/>
</dbReference>
<proteinExistence type="predicted"/>
<gene>
    <name evidence="5" type="ORF">C5L14_16335</name>
</gene>
<dbReference type="AlphaFoldDB" id="A0A2S9QBZ7"/>
<evidence type="ECO:0000256" key="1">
    <source>
        <dbReference type="ARBA" id="ARBA00001933"/>
    </source>
</evidence>
<reference evidence="5 6" key="1">
    <citation type="submission" date="2018-02" db="EMBL/GenBank/DDBJ databases">
        <title>Whole genome sequencing of endophytic bacterium.</title>
        <authorList>
            <person name="Eedara R."/>
            <person name="Podile A.R."/>
        </authorList>
    </citation>
    <scope>NUCLEOTIDE SEQUENCE [LARGE SCALE GENOMIC DNA]</scope>
    <source>
        <strain evidence="5 6">RP1T</strain>
    </source>
</reference>
<dbReference type="RefSeq" id="WP_105863259.1">
    <property type="nucleotide sequence ID" value="NZ_PUEJ01000005.1"/>
</dbReference>
<dbReference type="SUPFAM" id="SSF53383">
    <property type="entry name" value="PLP-dependent transferases"/>
    <property type="match status" value="1"/>
</dbReference>
<keyword evidence="6" id="KW-1185">Reference proteome</keyword>
<evidence type="ECO:0000313" key="6">
    <source>
        <dbReference type="Proteomes" id="UP000237682"/>
    </source>
</evidence>
<dbReference type="Pfam" id="PF01276">
    <property type="entry name" value="OKR_DC_1"/>
    <property type="match status" value="2"/>
</dbReference>
<dbReference type="EMBL" id="PUEJ01000005">
    <property type="protein sequence ID" value="PRH86858.1"/>
    <property type="molecule type" value="Genomic_DNA"/>
</dbReference>
<dbReference type="PANTHER" id="PTHR42832:SF4">
    <property type="entry name" value="BLR3474 PROTEIN"/>
    <property type="match status" value="1"/>
</dbReference>
<sequence length="933" mass="106078">MNAGVSFDKSKNSLSRHRSVWEMRSESWIGLVDDLSRLVALPPDHPERQSRLTHIGELIAALAPIESYWAFPGGRVFADLCSWIERGELARAHQTARRIHRVLVARTYRHEASSLEGDGELPSQIETESERQAQLSRPYFEVLIVDEMSASEEAALRRRVQRKRHAEDEFIFDIVIVPSFEDALIATLVNFNLQAVVIRHGFPFRSIYSDDMLRRFLDGVQDGIETIPEFERGPLLGRQIARLRPELDLYLVTDMKVEDIAATAGEVFKRIFFGEEDHVELYGAIMQGVGERYHTPFFDALRDYAKQPTGVFHALPLARGKAILNSSWIGDLSQFYGMNLFMAETSATSGGLDSLLDPVGPLKIAQEHAARAFGARRTYFATNGTSTCNKIVVQALVRPDDIVLVDRNCHKSHHYGLVLAGAQVAYLDSYPLDQYSMYGAVPIRHIKQQLLSFKRAGTLDRVRMVLLTNCTFDGIVYDVERVMLECLAIKPDLVFLWDEAWFAFARCHPVYRPRTAMATAARLAEMFKDPAYAKHYEEFSASVDWDDEEALLERRLIPDPDKVRIRAYATHSTHKTLTALRQGSMIHVWDQDFRDKAEEAFHEAYMTHTSTSPNYQILASLDVGRRQVELEGYELVQRQLELAMNLRDQVQAHPLLKRYFRFLAVGDLVPLQHRESGVESYFNEDTGWNNFELAWRTDEFALDPTRATLAIGATGLDGDTFKNKELMDKYGIQINKTSRNTVLFMTNIGSTRSAVAYLIEVLVKIARDLDRRAADMSSIERRIHAKKVRSLTLEHPPLPDFSSFHRAFRGDNLASNTQTRNGDIRSAFFLSYDDSNCEYVNMMEASRAIQAGRELVSALFVIPYPPGFPILVPGQVISMEILQFMSALDVHEIHGYRPDLGFRIFSEEALARTEERTLAKTTVIQAQQEAMQS</sequence>
<dbReference type="InterPro" id="IPR015421">
    <property type="entry name" value="PyrdxlP-dep_Trfase_major"/>
</dbReference>
<dbReference type="Proteomes" id="UP000237682">
    <property type="component" value="Unassembled WGS sequence"/>
</dbReference>
<evidence type="ECO:0000313" key="5">
    <source>
        <dbReference type="EMBL" id="PRH86858.1"/>
    </source>
</evidence>
<feature type="domain" description="Orn/Lys/Arg decarboxylases family 1 pyridoxal-P attachment site" evidence="4">
    <location>
        <begin position="567"/>
        <end position="752"/>
    </location>
</feature>
<evidence type="ECO:0000256" key="3">
    <source>
        <dbReference type="ARBA" id="ARBA00022679"/>
    </source>
</evidence>
<dbReference type="OrthoDB" id="9761189at2"/>
<organism evidence="5 6">
    <name type="scientific">Labrys okinawensis</name>
    <dbReference type="NCBI Taxonomy" id="346911"/>
    <lineage>
        <taxon>Bacteria</taxon>
        <taxon>Pseudomonadati</taxon>
        <taxon>Pseudomonadota</taxon>
        <taxon>Alphaproteobacteria</taxon>
        <taxon>Hyphomicrobiales</taxon>
        <taxon>Xanthobacteraceae</taxon>
        <taxon>Labrys</taxon>
    </lineage>
</organism>
<comment type="caution">
    <text evidence="5">The sequence shown here is derived from an EMBL/GenBank/DDBJ whole genome shotgun (WGS) entry which is preliminary data.</text>
</comment>
<evidence type="ECO:0000256" key="2">
    <source>
        <dbReference type="ARBA" id="ARBA00022576"/>
    </source>
</evidence>
<dbReference type="Gene3D" id="3.40.640.10">
    <property type="entry name" value="Type I PLP-dependent aspartate aminotransferase-like (Major domain)"/>
    <property type="match status" value="1"/>
</dbReference>
<protein>
    <submittedName>
        <fullName evidence="5">Ornithine decarboxylase</fullName>
    </submittedName>
</protein>
<keyword evidence="2" id="KW-0032">Aminotransferase</keyword>